<dbReference type="PROSITE" id="PS51178">
    <property type="entry name" value="PASTA"/>
    <property type="match status" value="3"/>
</dbReference>
<gene>
    <name evidence="4" type="ORF">QJ043_05730</name>
</gene>
<feature type="region of interest" description="Disordered" evidence="1">
    <location>
        <begin position="26"/>
        <end position="88"/>
    </location>
</feature>
<dbReference type="Pfam" id="PF13240">
    <property type="entry name" value="Zn_Ribbon_1"/>
    <property type="match status" value="1"/>
</dbReference>
<evidence type="ECO:0000313" key="4">
    <source>
        <dbReference type="EMBL" id="MDJ1129580.1"/>
    </source>
</evidence>
<dbReference type="SMART" id="SM00740">
    <property type="entry name" value="PASTA"/>
    <property type="match status" value="3"/>
</dbReference>
<proteinExistence type="predicted"/>
<keyword evidence="2" id="KW-0472">Membrane</keyword>
<dbReference type="InterPro" id="IPR026870">
    <property type="entry name" value="Zinc_ribbon_dom"/>
</dbReference>
<feature type="domain" description="PASTA" evidence="3">
    <location>
        <begin position="236"/>
        <end position="295"/>
    </location>
</feature>
<dbReference type="RefSeq" id="WP_283712708.1">
    <property type="nucleotide sequence ID" value="NZ_JASJEW010000002.1"/>
</dbReference>
<keyword evidence="5" id="KW-1185">Reference proteome</keyword>
<keyword evidence="2" id="KW-0812">Transmembrane</keyword>
<feature type="compositionally biased region" description="Low complexity" evidence="1">
    <location>
        <begin position="30"/>
        <end position="50"/>
    </location>
</feature>
<dbReference type="SUPFAM" id="SSF54184">
    <property type="entry name" value="Penicillin-binding protein 2x (pbp-2x), c-terminal domain"/>
    <property type="match status" value="1"/>
</dbReference>
<evidence type="ECO:0000256" key="2">
    <source>
        <dbReference type="SAM" id="Phobius"/>
    </source>
</evidence>
<accession>A0ABT6ZKJ9</accession>
<feature type="region of interest" description="Disordered" evidence="1">
    <location>
        <begin position="111"/>
        <end position="135"/>
    </location>
</feature>
<keyword evidence="2" id="KW-1133">Transmembrane helix</keyword>
<comment type="caution">
    <text evidence="4">The sequence shown here is derived from an EMBL/GenBank/DDBJ whole genome shotgun (WGS) entry which is preliminary data.</text>
</comment>
<dbReference type="Gene3D" id="3.30.10.20">
    <property type="match status" value="3"/>
</dbReference>
<dbReference type="CDD" id="cd06577">
    <property type="entry name" value="PASTA_pknB"/>
    <property type="match status" value="3"/>
</dbReference>
<name>A0ABT6ZKJ9_9ACTN</name>
<dbReference type="InterPro" id="IPR005543">
    <property type="entry name" value="PASTA_dom"/>
</dbReference>
<feature type="transmembrane region" description="Helical" evidence="2">
    <location>
        <begin position="143"/>
        <end position="165"/>
    </location>
</feature>
<organism evidence="4 5">
    <name type="scientific">Kribbibacterium absianum</name>
    <dbReference type="NCBI Taxonomy" id="3044210"/>
    <lineage>
        <taxon>Bacteria</taxon>
        <taxon>Bacillati</taxon>
        <taxon>Actinomycetota</taxon>
        <taxon>Coriobacteriia</taxon>
        <taxon>Coriobacteriales</taxon>
        <taxon>Kribbibacteriaceae</taxon>
        <taxon>Kribbibacterium</taxon>
    </lineage>
</organism>
<dbReference type="Proteomes" id="UP001431693">
    <property type="component" value="Unassembled WGS sequence"/>
</dbReference>
<dbReference type="Pfam" id="PF03793">
    <property type="entry name" value="PASTA"/>
    <property type="match status" value="3"/>
</dbReference>
<reference evidence="4" key="1">
    <citation type="submission" date="2023-05" db="EMBL/GenBank/DDBJ databases">
        <title>[olsenella] sp. nov., isolated from a pig farm feces dump.</title>
        <authorList>
            <person name="Chang Y.-H."/>
        </authorList>
    </citation>
    <scope>NUCLEOTIDE SEQUENCE</scope>
    <source>
        <strain evidence="4">YH-ols2217</strain>
    </source>
</reference>
<sequence>MHCERCGKELPDDAKFCVECGAPVPRVEDGGAVAAPADEAPEGAADCAEPQAPSGDEEPAAPTARLASSATPTVVPGETTELASDDGREEAIASLGPVHDGETQETARPALDGLEDTGMWDSTGPVGRAPRPTVEGDAHTKRLGLIAAIVVFVTALGLLIGFVTWRMELWGGVTVPDVVGEPVVEATAALQDAGFSVETKDVVSDDSVGKVVSQDPAGSRRVDRGTAVAIAVGVERTVPDVEGMTLDDARSALSERSIDHLRLEYQNSNEDEGTVISVSPAAGSVVGKDDLVTLVVAQPYTVPDVVGLTQRDAEEAVQRAGLTPESSYVASDQKAGTVVSSDPSGGASLKEGEKVKLYVSSLYPASPYAVVDYLETRPADLSAYLREQGYRILYGTSDNDVAKMTWEGAEADPVVVVGPNPFATYSGFQFWATDALAAGAQVQGVRLELSQTSAPDGVTLKVDQATVTSLMNACGLKATGGTTTTASPSTLGVSTTDANFVSKAGTQDDVSWVVCVWKDARGSISAAVCAAPSGQLQANLEADGLKLSDYDNNLAALAADQLCVKG</sequence>
<evidence type="ECO:0000256" key="1">
    <source>
        <dbReference type="SAM" id="MobiDB-lite"/>
    </source>
</evidence>
<protein>
    <submittedName>
        <fullName evidence="4">PASTA domain-containing protein</fullName>
    </submittedName>
</protein>
<dbReference type="EMBL" id="JASJEX010000003">
    <property type="protein sequence ID" value="MDJ1129580.1"/>
    <property type="molecule type" value="Genomic_DNA"/>
</dbReference>
<feature type="domain" description="PASTA" evidence="3">
    <location>
        <begin position="296"/>
        <end position="361"/>
    </location>
</feature>
<feature type="domain" description="PASTA" evidence="3">
    <location>
        <begin position="172"/>
        <end position="234"/>
    </location>
</feature>
<evidence type="ECO:0000313" key="5">
    <source>
        <dbReference type="Proteomes" id="UP001431693"/>
    </source>
</evidence>
<evidence type="ECO:0000259" key="3">
    <source>
        <dbReference type="PROSITE" id="PS51178"/>
    </source>
</evidence>